<gene>
    <name evidence="1" type="ORF">AB5J58_24325</name>
</gene>
<evidence type="ECO:0000313" key="1">
    <source>
        <dbReference type="EMBL" id="XDQ03081.1"/>
    </source>
</evidence>
<name>A0AB39MDD0_9ACTN</name>
<reference evidence="1" key="1">
    <citation type="submission" date="2024-07" db="EMBL/GenBank/DDBJ databases">
        <authorList>
            <person name="Yu S.T."/>
        </authorList>
    </citation>
    <scope>NUCLEOTIDE SEQUENCE</scope>
    <source>
        <strain evidence="1">R08</strain>
    </source>
</reference>
<dbReference type="AlphaFoldDB" id="A0AB39MDD0"/>
<dbReference type="RefSeq" id="WP_369189067.1">
    <property type="nucleotide sequence ID" value="NZ_CP163431.1"/>
</dbReference>
<dbReference type="EMBL" id="CP163431">
    <property type="protein sequence ID" value="XDQ03081.1"/>
    <property type="molecule type" value="Genomic_DNA"/>
</dbReference>
<sequence length="89" mass="9571">MAGSTRDHFGNVLEAGDAVEIFRVFNGPTGGDALGWQGGIPGKVVTVTDPQYPGRVLVELDKPTGYRAPHDKAREWTEPYTVVKTAETA</sequence>
<proteinExistence type="predicted"/>
<accession>A0AB39MDD0</accession>
<organism evidence="1">
    <name type="scientific">Streptomyces sp. R08</name>
    <dbReference type="NCBI Taxonomy" id="3238624"/>
    <lineage>
        <taxon>Bacteria</taxon>
        <taxon>Bacillati</taxon>
        <taxon>Actinomycetota</taxon>
        <taxon>Actinomycetes</taxon>
        <taxon>Kitasatosporales</taxon>
        <taxon>Streptomycetaceae</taxon>
        <taxon>Streptomyces</taxon>
    </lineage>
</organism>
<protein>
    <submittedName>
        <fullName evidence="1">Uncharacterized protein</fullName>
    </submittedName>
</protein>